<accession>A0A292IIK6</accession>
<evidence type="ECO:0000259" key="1">
    <source>
        <dbReference type="PROSITE" id="PS51192"/>
    </source>
</evidence>
<dbReference type="GO" id="GO:0003677">
    <property type="term" value="F:DNA binding"/>
    <property type="evidence" value="ECO:0007669"/>
    <property type="project" value="InterPro"/>
</dbReference>
<dbReference type="GO" id="GO:0005524">
    <property type="term" value="F:ATP binding"/>
    <property type="evidence" value="ECO:0007669"/>
    <property type="project" value="InterPro"/>
</dbReference>
<organism evidence="2 3">
    <name type="scientific">Mycoplasma amphoriforme A39</name>
    <dbReference type="NCBI Taxonomy" id="572419"/>
    <lineage>
        <taxon>Bacteria</taxon>
        <taxon>Bacillati</taxon>
        <taxon>Mycoplasmatota</taxon>
        <taxon>Mollicutes</taxon>
        <taxon>Mycoplasmataceae</taxon>
        <taxon>Mycoplasma</taxon>
    </lineage>
</organism>
<dbReference type="KEGG" id="mamp:MAMA39_06470"/>
<dbReference type="PROSITE" id="PS51192">
    <property type="entry name" value="HELICASE_ATP_BIND_1"/>
    <property type="match status" value="1"/>
</dbReference>
<dbReference type="SMART" id="SM00487">
    <property type="entry name" value="DEXDc"/>
    <property type="match status" value="1"/>
</dbReference>
<reference evidence="2 3" key="1">
    <citation type="journal article" date="2015" name="Clin. Infect. Dis.">
        <title>Genomic Investigations unmask Mycoplasma amphoriforme, a new respiratory pathogen.</title>
        <authorList>
            <person name="Gillespie S.H."/>
            <person name="Ling C.L."/>
            <person name="Oravcova K."/>
            <person name="Pinheiro M."/>
            <person name="Wells L."/>
            <person name="Bryant J.M."/>
            <person name="McHugh T.D."/>
            <person name="Bebear C."/>
            <person name="Webster D."/>
            <person name="Harris S.R."/>
            <person name="Seth-Smith H.M."/>
            <person name="Thomson N.R."/>
        </authorList>
    </citation>
    <scope>NUCLEOTIDE SEQUENCE [LARGE SCALE GENOMIC DNA]</scope>
    <source>
        <strain evidence="2 3">A39</strain>
    </source>
</reference>
<dbReference type="Pfam" id="PF04851">
    <property type="entry name" value="ResIII"/>
    <property type="match status" value="1"/>
</dbReference>
<dbReference type="InterPro" id="IPR006935">
    <property type="entry name" value="Helicase/UvrB_N"/>
</dbReference>
<sequence>MKTALFAFQEKALKNLLSETDKAIKLYRNSHKSQVISFSAPTGAGKTIIMTAFIESILFGCEQYFEQPDAIFVWLSDTPELNEQSKLKINSKSDKIDLNQCRVISGENFDQEFLDDGQIYFLNTQKIGRDKNLTKKGDRREYTIWETLKNTIREKSNRLYFIIDEAHRGTQGREAKQATTIMQKFIKGSDFDDLSPMPVVVGISATPERFNSLVETVGSDIHKVSVSPSEVKSSGLLKDRIIVSYSEEASTNKAMAVLQAAADDWKNKWDGWKEYCYKQKLDNINPIFIVQVEDGTDKEITSTPLDESLRIISERTGYKFTEGEVVHTFAQTNSSIIVNNLKVPFEEPSHIQDTEKIKIVFFKKNLSTGWDCPRAETMMSFRKAEDATYVAQLLGRMVRTPMQMHIQTNDSLNDVRLFLPFFKQETVEAVVQKLQATDQGNIPVDFSNESIENKQIETWSVVSKSKNNHLSNHSNQKSTNVFSHLSNKPDNLEDNHEYNLKQSQNLINSSNETILDFIDPMVRFDHQNQRINERLKANANEINRRRIVEKINNSGLLTYKVNKDITNNSYLKSMFSLLHFLYRSGLNLEVEHHTRQKIDAMIDNYINDLKSKNEYEKAAKKVKDFKLSSIIFDAFGTKITTSDHPNISFFSTDIDIDRQFKRAEIKFLGDEGIGQRHLDRFNNESDNALIDLKIDVILFASDHNCIDQLEAYAKQTFHQLCDQYRREVIKLSESLHNQYDKIISDSSDQVSPRNFRLPESIDMKVDNDGKKYENHLFINQNIGYAKIKLNEWESELLDEEMKRDDFVCWFRNQSRAHYALCIPYEIDGETKATYPDFLIIRRDLQNPEEFIIDILEPHNPHFIDNLGKAQAFAKYAEENKQIGRIQLIKKDGSNSRFKRLDLAKSVTREKVLKARDHRDLLDIFKSDGQYE</sequence>
<keyword evidence="3" id="KW-1185">Reference proteome</keyword>
<proteinExistence type="predicted"/>
<dbReference type="RefSeq" id="WP_343251392.1">
    <property type="nucleotide sequence ID" value="NZ_HG937516.1"/>
</dbReference>
<dbReference type="REBASE" id="86147">
    <property type="entry name" value="MamA39ORF6480P"/>
</dbReference>
<gene>
    <name evidence="2" type="ORF">MAMA39_06470</name>
</gene>
<dbReference type="GO" id="GO:0016787">
    <property type="term" value="F:hydrolase activity"/>
    <property type="evidence" value="ECO:0007669"/>
    <property type="project" value="InterPro"/>
</dbReference>
<feature type="domain" description="Helicase ATP-binding" evidence="1">
    <location>
        <begin position="27"/>
        <end position="225"/>
    </location>
</feature>
<dbReference type="InterPro" id="IPR014001">
    <property type="entry name" value="Helicase_ATP-bd"/>
</dbReference>
<dbReference type="Gene3D" id="3.40.50.300">
    <property type="entry name" value="P-loop containing nucleotide triphosphate hydrolases"/>
    <property type="match status" value="2"/>
</dbReference>
<dbReference type="AlphaFoldDB" id="A0A292IIK6"/>
<protein>
    <recommendedName>
        <fullName evidence="1">Helicase ATP-binding domain-containing protein</fullName>
    </recommendedName>
</protein>
<evidence type="ECO:0000313" key="2">
    <source>
        <dbReference type="EMBL" id="CDN40764.1"/>
    </source>
</evidence>
<dbReference type="EMBL" id="HG937516">
    <property type="protein sequence ID" value="CDN40764.1"/>
    <property type="molecule type" value="Genomic_DNA"/>
</dbReference>
<name>A0A292IIK6_9MOLU</name>
<evidence type="ECO:0000313" key="3">
    <source>
        <dbReference type="Proteomes" id="UP000261764"/>
    </source>
</evidence>
<dbReference type="Proteomes" id="UP000261764">
    <property type="component" value="Chromosome I"/>
</dbReference>
<dbReference type="InterPro" id="IPR027417">
    <property type="entry name" value="P-loop_NTPase"/>
</dbReference>
<dbReference type="SUPFAM" id="SSF52540">
    <property type="entry name" value="P-loop containing nucleoside triphosphate hydrolases"/>
    <property type="match status" value="2"/>
</dbReference>